<organism evidence="2 3">
    <name type="scientific">Catellatospora methionotrophica</name>
    <dbReference type="NCBI Taxonomy" id="121620"/>
    <lineage>
        <taxon>Bacteria</taxon>
        <taxon>Bacillati</taxon>
        <taxon>Actinomycetota</taxon>
        <taxon>Actinomycetes</taxon>
        <taxon>Micromonosporales</taxon>
        <taxon>Micromonosporaceae</taxon>
        <taxon>Catellatospora</taxon>
    </lineage>
</organism>
<proteinExistence type="predicted"/>
<feature type="domain" description="DUF305" evidence="1">
    <location>
        <begin position="49"/>
        <end position="202"/>
    </location>
</feature>
<reference evidence="2" key="1">
    <citation type="submission" date="2021-01" db="EMBL/GenBank/DDBJ databases">
        <title>Whole genome shotgun sequence of Catellatospora methionotrophica NBRC 14553.</title>
        <authorList>
            <person name="Komaki H."/>
            <person name="Tamura T."/>
        </authorList>
    </citation>
    <scope>NUCLEOTIDE SEQUENCE</scope>
    <source>
        <strain evidence="2">NBRC 14553</strain>
    </source>
</reference>
<sequence length="209" mass="22214">MTDVGNSPRFSTRGLALSVALALLVGLAIGFGVSRLAAPSTPADDSAAAGFARDMSTHHAQAVAMGMIAAKKGLAPEVRTLGEDIALTQQGQIGIMSQWLRDWSLNLNSSAKPMAWMPDGDKSALNGNLMPGMATPQEMTALENASGKTVDTLFLEMMIKHHLGGVHMVDAVLTATDDPDVLWLAKGMKTRQTLEISEMQKLQTTLAKR</sequence>
<evidence type="ECO:0000259" key="1">
    <source>
        <dbReference type="Pfam" id="PF03713"/>
    </source>
</evidence>
<evidence type="ECO:0000313" key="3">
    <source>
        <dbReference type="Proteomes" id="UP000660339"/>
    </source>
</evidence>
<dbReference type="EMBL" id="BONJ01000022">
    <property type="protein sequence ID" value="GIG15762.1"/>
    <property type="molecule type" value="Genomic_DNA"/>
</dbReference>
<dbReference type="InterPro" id="IPR012347">
    <property type="entry name" value="Ferritin-like"/>
</dbReference>
<dbReference type="Proteomes" id="UP000660339">
    <property type="component" value="Unassembled WGS sequence"/>
</dbReference>
<evidence type="ECO:0000313" key="2">
    <source>
        <dbReference type="EMBL" id="GIG15762.1"/>
    </source>
</evidence>
<dbReference type="PANTHER" id="PTHR36933:SF1">
    <property type="entry name" value="SLL0788 PROTEIN"/>
    <property type="match status" value="1"/>
</dbReference>
<dbReference type="RefSeq" id="WP_166383869.1">
    <property type="nucleotide sequence ID" value="NZ_BAAATT010000006.1"/>
</dbReference>
<dbReference type="PANTHER" id="PTHR36933">
    <property type="entry name" value="SLL0788 PROTEIN"/>
    <property type="match status" value="1"/>
</dbReference>
<dbReference type="Pfam" id="PF03713">
    <property type="entry name" value="DUF305"/>
    <property type="match status" value="1"/>
</dbReference>
<accession>A0A8J3L7D7</accession>
<comment type="caution">
    <text evidence="2">The sequence shown here is derived from an EMBL/GenBank/DDBJ whole genome shotgun (WGS) entry which is preliminary data.</text>
</comment>
<gene>
    <name evidence="2" type="ORF">Cme02nite_40940</name>
</gene>
<name>A0A8J3L7D7_9ACTN</name>
<keyword evidence="3" id="KW-1185">Reference proteome</keyword>
<protein>
    <submittedName>
        <fullName evidence="2">DUF305 domain-containing protein</fullName>
    </submittedName>
</protein>
<dbReference type="AlphaFoldDB" id="A0A8J3L7D7"/>
<dbReference type="Gene3D" id="1.20.1260.10">
    <property type="match status" value="1"/>
</dbReference>
<dbReference type="InterPro" id="IPR005183">
    <property type="entry name" value="DUF305_CopM-like"/>
</dbReference>